<accession>A0A1M5LS92</accession>
<feature type="domain" description="GAF" evidence="2">
    <location>
        <begin position="123"/>
        <end position="247"/>
    </location>
</feature>
<sequence length="267" mass="27842">MTSPPRSRLRLGPRGWTAVNYASAAAIVVLGALGGASHGIGQALLVGAAAVLAVVQLVAQQRRERAAKSIADETRTVTVNAASNAFAPLLGLLVKLAEARTETARRLIRAQVTRSVAYAASYAIGPDLGVRSCVFLLADGGRELRWSGVHAGRPDEPHSVFTAGTVRGDLALAMIADDGVAFCADTEAAPPPGWAEGHPHTYRTFLAVPVRAAGRAWGMLTVDSLTAGDLDPGRDRPILVVLAHILAVSRASADADADDPPSRTPRR</sequence>
<evidence type="ECO:0000256" key="1">
    <source>
        <dbReference type="SAM" id="Phobius"/>
    </source>
</evidence>
<dbReference type="EMBL" id="FQVU01000003">
    <property type="protein sequence ID" value="SHG67770.1"/>
    <property type="molecule type" value="Genomic_DNA"/>
</dbReference>
<dbReference type="Gene3D" id="3.30.450.40">
    <property type="match status" value="1"/>
</dbReference>
<dbReference type="STRING" id="1206085.SAMN05443575_2528"/>
<protein>
    <submittedName>
        <fullName evidence="3">GAF domain-containing protein</fullName>
    </submittedName>
</protein>
<dbReference type="InterPro" id="IPR029016">
    <property type="entry name" value="GAF-like_dom_sf"/>
</dbReference>
<evidence type="ECO:0000259" key="2">
    <source>
        <dbReference type="Pfam" id="PF01590"/>
    </source>
</evidence>
<evidence type="ECO:0000313" key="4">
    <source>
        <dbReference type="Proteomes" id="UP000186132"/>
    </source>
</evidence>
<dbReference type="InterPro" id="IPR003018">
    <property type="entry name" value="GAF"/>
</dbReference>
<keyword evidence="4" id="KW-1185">Reference proteome</keyword>
<dbReference type="RefSeq" id="WP_073390665.1">
    <property type="nucleotide sequence ID" value="NZ_FQVU01000003.1"/>
</dbReference>
<evidence type="ECO:0000313" key="3">
    <source>
        <dbReference type="EMBL" id="SHG67770.1"/>
    </source>
</evidence>
<organism evidence="3 4">
    <name type="scientific">Jatrophihabitans endophyticus</name>
    <dbReference type="NCBI Taxonomy" id="1206085"/>
    <lineage>
        <taxon>Bacteria</taxon>
        <taxon>Bacillati</taxon>
        <taxon>Actinomycetota</taxon>
        <taxon>Actinomycetes</taxon>
        <taxon>Jatrophihabitantales</taxon>
        <taxon>Jatrophihabitantaceae</taxon>
        <taxon>Jatrophihabitans</taxon>
    </lineage>
</organism>
<dbReference type="AlphaFoldDB" id="A0A1M5LS92"/>
<gene>
    <name evidence="3" type="ORF">SAMN05443575_2528</name>
</gene>
<reference evidence="3 4" key="1">
    <citation type="submission" date="2016-11" db="EMBL/GenBank/DDBJ databases">
        <authorList>
            <person name="Jaros S."/>
            <person name="Januszkiewicz K."/>
            <person name="Wedrychowicz H."/>
        </authorList>
    </citation>
    <scope>NUCLEOTIDE SEQUENCE [LARGE SCALE GENOMIC DNA]</scope>
    <source>
        <strain evidence="3 4">DSM 45627</strain>
    </source>
</reference>
<feature type="transmembrane region" description="Helical" evidence="1">
    <location>
        <begin position="15"/>
        <end position="34"/>
    </location>
</feature>
<dbReference type="Pfam" id="PF01590">
    <property type="entry name" value="GAF"/>
    <property type="match status" value="1"/>
</dbReference>
<keyword evidence="1" id="KW-0812">Transmembrane</keyword>
<proteinExistence type="predicted"/>
<keyword evidence="1" id="KW-1133">Transmembrane helix</keyword>
<dbReference type="SUPFAM" id="SSF55781">
    <property type="entry name" value="GAF domain-like"/>
    <property type="match status" value="1"/>
</dbReference>
<name>A0A1M5LS92_9ACTN</name>
<dbReference type="Proteomes" id="UP000186132">
    <property type="component" value="Unassembled WGS sequence"/>
</dbReference>
<keyword evidence="1" id="KW-0472">Membrane</keyword>
<dbReference type="OrthoDB" id="4938008at2"/>
<feature type="transmembrane region" description="Helical" evidence="1">
    <location>
        <begin position="40"/>
        <end position="59"/>
    </location>
</feature>